<dbReference type="KEGG" id="foc:113213893"/>
<dbReference type="SUPFAM" id="SSF48452">
    <property type="entry name" value="TPR-like"/>
    <property type="match status" value="1"/>
</dbReference>
<dbReference type="Proteomes" id="UP000504606">
    <property type="component" value="Unplaced"/>
</dbReference>
<dbReference type="Gene3D" id="1.25.40.10">
    <property type="entry name" value="Tetratricopeptide repeat domain"/>
    <property type="match status" value="1"/>
</dbReference>
<protein>
    <submittedName>
        <fullName evidence="3">Uncharacterized protein LOC113213893</fullName>
    </submittedName>
</protein>
<evidence type="ECO:0000313" key="3">
    <source>
        <dbReference type="RefSeq" id="XP_026288900.2"/>
    </source>
</evidence>
<organism evidence="2 3">
    <name type="scientific">Frankliniella occidentalis</name>
    <name type="common">Western flower thrips</name>
    <name type="synonym">Euthrips occidentalis</name>
    <dbReference type="NCBI Taxonomy" id="133901"/>
    <lineage>
        <taxon>Eukaryota</taxon>
        <taxon>Metazoa</taxon>
        <taxon>Ecdysozoa</taxon>
        <taxon>Arthropoda</taxon>
        <taxon>Hexapoda</taxon>
        <taxon>Insecta</taxon>
        <taxon>Pterygota</taxon>
        <taxon>Neoptera</taxon>
        <taxon>Paraneoptera</taxon>
        <taxon>Thysanoptera</taxon>
        <taxon>Terebrantia</taxon>
        <taxon>Thripoidea</taxon>
        <taxon>Thripidae</taxon>
        <taxon>Frankliniella</taxon>
    </lineage>
</organism>
<keyword evidence="2" id="KW-1185">Reference proteome</keyword>
<evidence type="ECO:0000313" key="2">
    <source>
        <dbReference type="Proteomes" id="UP000504606"/>
    </source>
</evidence>
<feature type="region of interest" description="Disordered" evidence="1">
    <location>
        <begin position="537"/>
        <end position="560"/>
    </location>
</feature>
<dbReference type="InterPro" id="IPR011990">
    <property type="entry name" value="TPR-like_helical_dom_sf"/>
</dbReference>
<proteinExistence type="predicted"/>
<reference evidence="3" key="1">
    <citation type="submission" date="2025-08" db="UniProtKB">
        <authorList>
            <consortium name="RefSeq"/>
        </authorList>
    </citation>
    <scope>IDENTIFICATION</scope>
    <source>
        <tissue evidence="3">Whole organism</tissue>
    </source>
</reference>
<dbReference type="RefSeq" id="XP_026288900.2">
    <property type="nucleotide sequence ID" value="XM_026433115.2"/>
</dbReference>
<gene>
    <name evidence="3" type="primary">LOC113213893</name>
</gene>
<dbReference type="OrthoDB" id="10268002at2759"/>
<dbReference type="PANTHER" id="PTHR21391:SF0">
    <property type="entry name" value="AT04489P-RELATED"/>
    <property type="match status" value="1"/>
</dbReference>
<feature type="region of interest" description="Disordered" evidence="1">
    <location>
        <begin position="124"/>
        <end position="147"/>
    </location>
</feature>
<name>A0A6J1TB60_FRAOC</name>
<accession>A0A6J1TB60</accession>
<dbReference type="AlphaFoldDB" id="A0A6J1TB60"/>
<dbReference type="GeneID" id="113213893"/>
<evidence type="ECO:0000256" key="1">
    <source>
        <dbReference type="SAM" id="MobiDB-lite"/>
    </source>
</evidence>
<dbReference type="PANTHER" id="PTHR21391">
    <property type="entry name" value="AT04489P-RELATED"/>
    <property type="match status" value="1"/>
</dbReference>
<sequence length="560" mass="63866">MRFYDVAVDLDPESTEPLEPRAVTLVKLAYFAEALEELAKLEEAYAAQERTVPRSARRTQVEALWQGGEFEKAAMLAARGMTPLRHSPYFTDMYYTTIATLEQCVGAAAADLLERILEQPELLDSLRPEPEDEIAPPRKQRPRAKSKEELCREQRYREFLRQRRLYKAHVFLGALAEDVEFIDGLGEHPALPSANRASEAWIRRHVDSVNGDMLKRVGHMEVECPLYAIHQRATVRVSAELRERRDEELELKREQAQEHATRVILRILSSKATGDPRLFFQAIHAARVFFEVTSRRSLPDKAEYQALLYHLIAITYLHFIIPGAVQAGPEERARQRREQVNTILQTGEKSDLMMEGAAMPFFDYAGSLRMSERRLKRAKSKLERLCITFEMAHCCSKMHRWEQSLNHSRKALAMAREVGHNVWAVVAAVELCKAELHLKVILEAKTSIREAIELAEPLEDEYLLEILHAIADALERQPARGAAAALADEEQAVSPQQRILRLMADEGLRSQCAEMFARINTLPPEYRLPLQAVWGREDGQDARPRPASAPTFFRESDSEA</sequence>